<comment type="similarity">
    <text evidence="2 10">Belongs to the acyl-CoA dehydrogenase family.</text>
</comment>
<dbReference type="PANTHER" id="PTHR42803:SF1">
    <property type="entry name" value="BROAD-SPECIFICITY LINEAR ACYL-COA DEHYDROGENASE FADE5"/>
    <property type="match status" value="1"/>
</dbReference>
<dbReference type="Pfam" id="PF12806">
    <property type="entry name" value="Acyl-CoA_dh_C"/>
    <property type="match status" value="1"/>
</dbReference>
<dbReference type="RefSeq" id="WP_024767585.1">
    <property type="nucleotide sequence ID" value="NZ_CP049140.1"/>
</dbReference>
<feature type="domain" description="Acyl-CoA dehydrogenase/oxidase N-terminal" evidence="13">
    <location>
        <begin position="40"/>
        <end position="157"/>
    </location>
</feature>
<dbReference type="FunFam" id="2.40.110.10:FF:000031">
    <property type="entry name" value="Acyl-CoA dehydrogenase, putative"/>
    <property type="match status" value="1"/>
</dbReference>
<reference evidence="15 16" key="1">
    <citation type="submission" date="2020-02" db="EMBL/GenBank/DDBJ databases">
        <title>Integrative conjugative elements (ICEs) and plasmids drive adaptation of Pseudomonas nitroreducens strain HBP1 to wastewater environment.</title>
        <authorList>
            <person name="Sentchilo V."/>
            <person name="Carraro N."/>
            <person name="Bertelli C."/>
            <person name="van der Meer J.R."/>
        </authorList>
    </citation>
    <scope>NUCLEOTIDE SEQUENCE [LARGE SCALE GENOMIC DNA]</scope>
    <source>
        <strain evidence="15 16">HBP1</strain>
    </source>
</reference>
<evidence type="ECO:0000256" key="3">
    <source>
        <dbReference type="ARBA" id="ARBA00022630"/>
    </source>
</evidence>
<dbReference type="PANTHER" id="PTHR42803">
    <property type="entry name" value="ACYL-COA DEHYDROGENASE"/>
    <property type="match status" value="1"/>
</dbReference>
<feature type="domain" description="Acyl-CoA oxidase/dehydrogenase middle" evidence="12">
    <location>
        <begin position="163"/>
        <end position="267"/>
    </location>
</feature>
<comment type="catalytic activity">
    <reaction evidence="6">
        <text>3-(methylsulfanyl)propanoyl-CoA + oxidized [electron-transfer flavoprotein] + H(+) = 3-(methylsulfanyl)acryloyl-CoA + reduced [electron-transfer flavoprotein]</text>
        <dbReference type="Rhea" id="RHEA:52612"/>
        <dbReference type="Rhea" id="RHEA-COMP:10685"/>
        <dbReference type="Rhea" id="RHEA-COMP:10686"/>
        <dbReference type="ChEBI" id="CHEBI:15378"/>
        <dbReference type="ChEBI" id="CHEBI:57692"/>
        <dbReference type="ChEBI" id="CHEBI:58307"/>
        <dbReference type="ChEBI" id="CHEBI:82815"/>
        <dbReference type="ChEBI" id="CHEBI:84994"/>
        <dbReference type="EC" id="1.3.99.41"/>
    </reaction>
    <physiologicalReaction direction="left-to-right" evidence="6">
        <dbReference type="Rhea" id="RHEA:52613"/>
    </physiologicalReaction>
</comment>
<comment type="cofactor">
    <cofactor evidence="1 10">
        <name>FAD</name>
        <dbReference type="ChEBI" id="CHEBI:57692"/>
    </cofactor>
</comment>
<comment type="function">
    <text evidence="7">Involved in the assimilation of dimethylsulphoniopropionate (DMSP), an important compound in the fixation of carbon in marine phytoplankton, by mediating the conversion of 3-(methylthio)propanoyl-CoA (MMPA-CoA) to 3-(methylthio)acryloyl-CoA (MTA-CoA).</text>
</comment>
<keyword evidence="4 10" id="KW-0274">FAD</keyword>
<dbReference type="InterPro" id="IPR037069">
    <property type="entry name" value="AcylCoA_DH/ox_N_sf"/>
</dbReference>
<dbReference type="Pfam" id="PF00441">
    <property type="entry name" value="Acyl-CoA_dh_1"/>
    <property type="match status" value="1"/>
</dbReference>
<dbReference type="InterPro" id="IPR013786">
    <property type="entry name" value="AcylCoA_DH/ox_N"/>
</dbReference>
<dbReference type="Gene3D" id="1.20.140.10">
    <property type="entry name" value="Butyryl-CoA Dehydrogenase, subunit A, domain 3"/>
    <property type="match status" value="1"/>
</dbReference>
<gene>
    <name evidence="15" type="ORF">G5B91_06750</name>
</gene>
<evidence type="ECO:0000259" key="11">
    <source>
        <dbReference type="Pfam" id="PF00441"/>
    </source>
</evidence>
<evidence type="ECO:0000313" key="16">
    <source>
        <dbReference type="Proteomes" id="UP000501063"/>
    </source>
</evidence>
<evidence type="ECO:0000256" key="9">
    <source>
        <dbReference type="ARBA" id="ARBA00069043"/>
    </source>
</evidence>
<keyword evidence="5 10" id="KW-0560">Oxidoreductase</keyword>
<dbReference type="InterPro" id="IPR009075">
    <property type="entry name" value="AcylCo_DH/oxidase_C"/>
</dbReference>
<feature type="domain" description="Acyl-CoA dehydrogenase/oxidase C-terminal" evidence="11">
    <location>
        <begin position="277"/>
        <end position="447"/>
    </location>
</feature>
<dbReference type="SUPFAM" id="SSF56645">
    <property type="entry name" value="Acyl-CoA dehydrogenase NM domain-like"/>
    <property type="match status" value="1"/>
</dbReference>
<feature type="domain" description="Acetyl-CoA dehydrogenase-like C-terminal" evidence="14">
    <location>
        <begin position="479"/>
        <end position="576"/>
    </location>
</feature>
<dbReference type="EMBL" id="CP049140">
    <property type="protein sequence ID" value="QIE85981.1"/>
    <property type="molecule type" value="Genomic_DNA"/>
</dbReference>
<dbReference type="AlphaFoldDB" id="A0A6G6IUR5"/>
<evidence type="ECO:0000256" key="10">
    <source>
        <dbReference type="RuleBase" id="RU362125"/>
    </source>
</evidence>
<evidence type="ECO:0000256" key="1">
    <source>
        <dbReference type="ARBA" id="ARBA00001974"/>
    </source>
</evidence>
<dbReference type="GO" id="GO:0050660">
    <property type="term" value="F:flavin adenine dinucleotide binding"/>
    <property type="evidence" value="ECO:0007669"/>
    <property type="project" value="InterPro"/>
</dbReference>
<dbReference type="Proteomes" id="UP000501063">
    <property type="component" value="Chromosome"/>
</dbReference>
<name>A0A6G6IUR5_PSENT</name>
<evidence type="ECO:0000256" key="5">
    <source>
        <dbReference type="ARBA" id="ARBA00023002"/>
    </source>
</evidence>
<evidence type="ECO:0000256" key="2">
    <source>
        <dbReference type="ARBA" id="ARBA00009347"/>
    </source>
</evidence>
<dbReference type="InterPro" id="IPR006091">
    <property type="entry name" value="Acyl-CoA_Oxase/DH_mid-dom"/>
</dbReference>
<dbReference type="GO" id="GO:0016627">
    <property type="term" value="F:oxidoreductase activity, acting on the CH-CH group of donors"/>
    <property type="evidence" value="ECO:0007669"/>
    <property type="project" value="InterPro"/>
</dbReference>
<evidence type="ECO:0000313" key="15">
    <source>
        <dbReference type="EMBL" id="QIE85981.1"/>
    </source>
</evidence>
<evidence type="ECO:0000259" key="12">
    <source>
        <dbReference type="Pfam" id="PF02770"/>
    </source>
</evidence>
<dbReference type="Pfam" id="PF02771">
    <property type="entry name" value="Acyl-CoA_dh_N"/>
    <property type="match status" value="1"/>
</dbReference>
<organism evidence="15 16">
    <name type="scientific">Pseudomonas nitroreducens</name>
    <dbReference type="NCBI Taxonomy" id="46680"/>
    <lineage>
        <taxon>Bacteria</taxon>
        <taxon>Pseudomonadati</taxon>
        <taxon>Pseudomonadota</taxon>
        <taxon>Gammaproteobacteria</taxon>
        <taxon>Pseudomonadales</taxon>
        <taxon>Pseudomonadaceae</taxon>
        <taxon>Pseudomonas</taxon>
    </lineage>
</organism>
<evidence type="ECO:0000256" key="8">
    <source>
        <dbReference type="ARBA" id="ARBA00066694"/>
    </source>
</evidence>
<evidence type="ECO:0000256" key="6">
    <source>
        <dbReference type="ARBA" id="ARBA00051388"/>
    </source>
</evidence>
<evidence type="ECO:0000259" key="14">
    <source>
        <dbReference type="Pfam" id="PF12806"/>
    </source>
</evidence>
<dbReference type="Gene3D" id="1.10.540.10">
    <property type="entry name" value="Acyl-CoA dehydrogenase/oxidase, N-terminal domain"/>
    <property type="match status" value="1"/>
</dbReference>
<protein>
    <recommendedName>
        <fullName evidence="9">3-methylmercaptopropionyl-CoA dehydrogenase</fullName>
        <ecNumber evidence="8">1.3.99.41</ecNumber>
    </recommendedName>
</protein>
<dbReference type="InterPro" id="IPR052166">
    <property type="entry name" value="Diverse_Acyl-CoA_DH"/>
</dbReference>
<evidence type="ECO:0000256" key="7">
    <source>
        <dbReference type="ARBA" id="ARBA00058683"/>
    </source>
</evidence>
<evidence type="ECO:0000256" key="4">
    <source>
        <dbReference type="ARBA" id="ARBA00022827"/>
    </source>
</evidence>
<evidence type="ECO:0000259" key="13">
    <source>
        <dbReference type="Pfam" id="PF02771"/>
    </source>
</evidence>
<dbReference type="KEGG" id="pnt:G5B91_06750"/>
<dbReference type="InterPro" id="IPR009100">
    <property type="entry name" value="AcylCoA_DH/oxidase_NM_dom_sf"/>
</dbReference>
<sequence>MQHYHSPLRDMRYVIEDWLQAPQAWRTMPAMETLDSGLAEQILEEAARFASDVLAPINANGDRQGCHYAHGQVRTPDGFPAAYQAFVEGGWPALAARPEDGGQGLPQVLNVALLEMLYACNHAWAMYPGIAHGAYECLRNHAPEWLRQRYLPDIVSGTLLPTMCLSEPQAGSDVGLLRTRAERADDGSYRISGNKIFASGGEHDLTDNILHLVLARLPDAPTGSRGISLFVVPKVLADGSRNAVHCDGIEHKMGIRGSATCAMRFDGAHGWLLGEANQGLAAMFVMMNSARLYVGMQGLGHAEAAWQSALNYALERRQMRATKRPSDAPTAAADPIHYHPAMRHTLLGLRVHTEGMRMLGYWVAHLLDQSEHAAEPEQRQRCTDLTMLLTPLVKAYFTEQGFQRSSDALQVFGGYGYSQEYPIEQTLRDSRIAMIYEGTNEIQANDLMLRKVLRNPTGTLSTLMTLYREEAELGSAIPAWRATAESLIEQCVRLEEAVKAIRQAEAKDPEAPYRVAGDFLRWLAVLSLGYVWLRAARISRGREDDPLHASKQESARYFFNYCLPQAPYHASLVHTGLVAPLPFLDK</sequence>
<dbReference type="Pfam" id="PF02770">
    <property type="entry name" value="Acyl-CoA_dh_M"/>
    <property type="match status" value="1"/>
</dbReference>
<keyword evidence="3 10" id="KW-0285">Flavoprotein</keyword>
<accession>A0A6G6IUR5</accession>
<dbReference type="SUPFAM" id="SSF47203">
    <property type="entry name" value="Acyl-CoA dehydrogenase C-terminal domain-like"/>
    <property type="match status" value="1"/>
</dbReference>
<dbReference type="EC" id="1.3.99.41" evidence="8"/>
<dbReference type="InterPro" id="IPR036250">
    <property type="entry name" value="AcylCo_DH-like_C"/>
</dbReference>
<dbReference type="InterPro" id="IPR046373">
    <property type="entry name" value="Acyl-CoA_Oxase/DH_mid-dom_sf"/>
</dbReference>
<dbReference type="InterPro" id="IPR025878">
    <property type="entry name" value="Acyl-CoA_dh-like_C_dom"/>
</dbReference>
<dbReference type="Gene3D" id="2.40.110.10">
    <property type="entry name" value="Butyryl-CoA Dehydrogenase, subunit A, domain 2"/>
    <property type="match status" value="1"/>
</dbReference>
<proteinExistence type="inferred from homology"/>